<organism evidence="2 3">
    <name type="scientific">Colletotrichum abscissum</name>
    <dbReference type="NCBI Taxonomy" id="1671311"/>
    <lineage>
        <taxon>Eukaryota</taxon>
        <taxon>Fungi</taxon>
        <taxon>Dikarya</taxon>
        <taxon>Ascomycota</taxon>
        <taxon>Pezizomycotina</taxon>
        <taxon>Sordariomycetes</taxon>
        <taxon>Hypocreomycetidae</taxon>
        <taxon>Glomerellales</taxon>
        <taxon>Glomerellaceae</taxon>
        <taxon>Colletotrichum</taxon>
        <taxon>Colletotrichum acutatum species complex</taxon>
    </lineage>
</organism>
<keyword evidence="3" id="KW-1185">Reference proteome</keyword>
<dbReference type="AlphaFoldDB" id="A0A9Q0B029"/>
<evidence type="ECO:0000256" key="1">
    <source>
        <dbReference type="SAM" id="MobiDB-lite"/>
    </source>
</evidence>
<dbReference type="Proteomes" id="UP001056436">
    <property type="component" value="Unassembled WGS sequence"/>
</dbReference>
<protein>
    <submittedName>
        <fullName evidence="2">Uncharacterized protein</fullName>
    </submittedName>
</protein>
<sequence length="216" mass="23499">MTASNQRQARKGSKRMARREIDQPVLLVPVPIFCAPAPAPAVLRLRDPVCPLLIQVQSNLRVQVPAKGSTTTRATGRRTDGLVRIGYPTCRSGCSAGRLGLGLGSLEGLPWGCAQVNPGRRTDTPRKLESWIRLWLDARVLPMAALIEAVRRCLYVRPVLACNAIPFSTSNRRPETNSCERGLRDAQSPPSSLSVEFLLRLPLLLAGVTSLQTNSG</sequence>
<evidence type="ECO:0000313" key="3">
    <source>
        <dbReference type="Proteomes" id="UP001056436"/>
    </source>
</evidence>
<comment type="caution">
    <text evidence="2">The sequence shown here is derived from an EMBL/GenBank/DDBJ whole genome shotgun (WGS) entry which is preliminary data.</text>
</comment>
<reference evidence="2" key="1">
    <citation type="submission" date="2019-01" db="EMBL/GenBank/DDBJ databases">
        <title>Colletotrichum abscissum LGMF1257.</title>
        <authorList>
            <person name="Baroncelli R."/>
        </authorList>
    </citation>
    <scope>NUCLEOTIDE SEQUENCE</scope>
    <source>
        <strain evidence="2">Ca142</strain>
    </source>
</reference>
<proteinExistence type="predicted"/>
<evidence type="ECO:0000313" key="2">
    <source>
        <dbReference type="EMBL" id="KAI3536237.1"/>
    </source>
</evidence>
<accession>A0A9Q0B029</accession>
<name>A0A9Q0B029_9PEZI</name>
<gene>
    <name evidence="2" type="ORF">CABS02_12612</name>
</gene>
<feature type="region of interest" description="Disordered" evidence="1">
    <location>
        <begin position="171"/>
        <end position="190"/>
    </location>
</feature>
<dbReference type="EMBL" id="SDAQ01000125">
    <property type="protein sequence ID" value="KAI3536237.1"/>
    <property type="molecule type" value="Genomic_DNA"/>
</dbReference>
<dbReference type="OrthoDB" id="10514513at2759"/>